<proteinExistence type="predicted"/>
<dbReference type="EMBL" id="CM042048">
    <property type="protein sequence ID" value="KAI3758295.1"/>
    <property type="molecule type" value="Genomic_DNA"/>
</dbReference>
<comment type="caution">
    <text evidence="1">The sequence shown here is derived from an EMBL/GenBank/DDBJ whole genome shotgun (WGS) entry which is preliminary data.</text>
</comment>
<accession>A0ACB9EHK6</accession>
<sequence>MHISNFINKGNPRFQGLGLLPESLNHESLLLRKQSYRKLDAGVLGLKKRVEVILGNLIAYLRRNFDLEDKMVTGFAQMMAGGYLLTFNFKQDIL</sequence>
<reference evidence="2" key="1">
    <citation type="journal article" date="2022" name="Mol. Ecol. Resour.">
        <title>The genomes of chicory, endive, great burdock and yacon provide insights into Asteraceae palaeo-polyploidization history and plant inulin production.</title>
        <authorList>
            <person name="Fan W."/>
            <person name="Wang S."/>
            <person name="Wang H."/>
            <person name="Wang A."/>
            <person name="Jiang F."/>
            <person name="Liu H."/>
            <person name="Zhao H."/>
            <person name="Xu D."/>
            <person name="Zhang Y."/>
        </authorList>
    </citation>
    <scope>NUCLEOTIDE SEQUENCE [LARGE SCALE GENOMIC DNA]</scope>
    <source>
        <strain evidence="2">cv. Niubang</strain>
    </source>
</reference>
<dbReference type="Proteomes" id="UP001055879">
    <property type="component" value="Linkage Group LG02"/>
</dbReference>
<keyword evidence="2" id="KW-1185">Reference proteome</keyword>
<reference evidence="1 2" key="2">
    <citation type="journal article" date="2022" name="Mol. Ecol. Resour.">
        <title>The genomes of chicory, endive, great burdock and yacon provide insights into Asteraceae paleo-polyploidization history and plant inulin production.</title>
        <authorList>
            <person name="Fan W."/>
            <person name="Wang S."/>
            <person name="Wang H."/>
            <person name="Wang A."/>
            <person name="Jiang F."/>
            <person name="Liu H."/>
            <person name="Zhao H."/>
            <person name="Xu D."/>
            <person name="Zhang Y."/>
        </authorList>
    </citation>
    <scope>NUCLEOTIDE SEQUENCE [LARGE SCALE GENOMIC DNA]</scope>
    <source>
        <strain evidence="2">cv. Niubang</strain>
    </source>
</reference>
<evidence type="ECO:0000313" key="1">
    <source>
        <dbReference type="EMBL" id="KAI3758295.1"/>
    </source>
</evidence>
<gene>
    <name evidence="1" type="ORF">L6452_05854</name>
</gene>
<evidence type="ECO:0000313" key="2">
    <source>
        <dbReference type="Proteomes" id="UP001055879"/>
    </source>
</evidence>
<organism evidence="1 2">
    <name type="scientific">Arctium lappa</name>
    <name type="common">Greater burdock</name>
    <name type="synonym">Lappa major</name>
    <dbReference type="NCBI Taxonomy" id="4217"/>
    <lineage>
        <taxon>Eukaryota</taxon>
        <taxon>Viridiplantae</taxon>
        <taxon>Streptophyta</taxon>
        <taxon>Embryophyta</taxon>
        <taxon>Tracheophyta</taxon>
        <taxon>Spermatophyta</taxon>
        <taxon>Magnoliopsida</taxon>
        <taxon>eudicotyledons</taxon>
        <taxon>Gunneridae</taxon>
        <taxon>Pentapetalae</taxon>
        <taxon>asterids</taxon>
        <taxon>campanulids</taxon>
        <taxon>Asterales</taxon>
        <taxon>Asteraceae</taxon>
        <taxon>Carduoideae</taxon>
        <taxon>Cardueae</taxon>
        <taxon>Arctiinae</taxon>
        <taxon>Arctium</taxon>
    </lineage>
</organism>
<name>A0ACB9EHK6_ARCLA</name>
<protein>
    <submittedName>
        <fullName evidence="1">Uncharacterized protein</fullName>
    </submittedName>
</protein>